<gene>
    <name evidence="2" type="ORF">O181_042862</name>
</gene>
<evidence type="ECO:0000313" key="3">
    <source>
        <dbReference type="Proteomes" id="UP000765509"/>
    </source>
</evidence>
<keyword evidence="3" id="KW-1185">Reference proteome</keyword>
<comment type="caution">
    <text evidence="2">The sequence shown here is derived from an EMBL/GenBank/DDBJ whole genome shotgun (WGS) entry which is preliminary data.</text>
</comment>
<dbReference type="Proteomes" id="UP000765509">
    <property type="component" value="Unassembled WGS sequence"/>
</dbReference>
<evidence type="ECO:0000313" key="2">
    <source>
        <dbReference type="EMBL" id="MBW0503147.1"/>
    </source>
</evidence>
<proteinExistence type="predicted"/>
<reference evidence="2" key="1">
    <citation type="submission" date="2021-03" db="EMBL/GenBank/DDBJ databases">
        <title>Draft genome sequence of rust myrtle Austropuccinia psidii MF-1, a brazilian biotype.</title>
        <authorList>
            <person name="Quecine M.C."/>
            <person name="Pachon D.M.R."/>
            <person name="Bonatelli M.L."/>
            <person name="Correr F.H."/>
            <person name="Franceschini L.M."/>
            <person name="Leite T.F."/>
            <person name="Margarido G.R.A."/>
            <person name="Almeida C.A."/>
            <person name="Ferrarezi J.A."/>
            <person name="Labate C.A."/>
        </authorList>
    </citation>
    <scope>NUCLEOTIDE SEQUENCE</scope>
    <source>
        <strain evidence="2">MF-1</strain>
    </source>
</reference>
<protein>
    <submittedName>
        <fullName evidence="2">Uncharacterized protein</fullName>
    </submittedName>
</protein>
<dbReference type="AlphaFoldDB" id="A0A9Q3DNN1"/>
<feature type="compositionally biased region" description="Acidic residues" evidence="1">
    <location>
        <begin position="42"/>
        <end position="54"/>
    </location>
</feature>
<sequence length="113" mass="11734">MEGVAPARKEGRGARRSNYFSGIVGGFPGASRTIFRGPGEYGEGDEENYVEEGVSDGSEGVPAPVGASQAAGGPALPLSNQPVSHQSEPSLFAIMQQMTQIISNIQEASYSDS</sequence>
<organism evidence="2 3">
    <name type="scientific">Austropuccinia psidii MF-1</name>
    <dbReference type="NCBI Taxonomy" id="1389203"/>
    <lineage>
        <taxon>Eukaryota</taxon>
        <taxon>Fungi</taxon>
        <taxon>Dikarya</taxon>
        <taxon>Basidiomycota</taxon>
        <taxon>Pucciniomycotina</taxon>
        <taxon>Pucciniomycetes</taxon>
        <taxon>Pucciniales</taxon>
        <taxon>Sphaerophragmiaceae</taxon>
        <taxon>Austropuccinia</taxon>
    </lineage>
</organism>
<feature type="region of interest" description="Disordered" evidence="1">
    <location>
        <begin position="39"/>
        <end position="84"/>
    </location>
</feature>
<dbReference type="EMBL" id="AVOT02017199">
    <property type="protein sequence ID" value="MBW0503147.1"/>
    <property type="molecule type" value="Genomic_DNA"/>
</dbReference>
<evidence type="ECO:0000256" key="1">
    <source>
        <dbReference type="SAM" id="MobiDB-lite"/>
    </source>
</evidence>
<name>A0A9Q3DNN1_9BASI</name>
<accession>A0A9Q3DNN1</accession>